<keyword evidence="2" id="KW-0808">Transferase</keyword>
<dbReference type="AlphaFoldDB" id="A0A1M7HZM3"/>
<dbReference type="SUPFAM" id="SSF53335">
    <property type="entry name" value="S-adenosyl-L-methionine-dependent methyltransferases"/>
    <property type="match status" value="1"/>
</dbReference>
<dbReference type="RefSeq" id="WP_073013277.1">
    <property type="nucleotide sequence ID" value="NZ_FRBW01000002.1"/>
</dbReference>
<dbReference type="Proteomes" id="UP000186002">
    <property type="component" value="Unassembled WGS sequence"/>
</dbReference>
<name>A0A1M7HZM3_9HYPH</name>
<dbReference type="STRING" id="735517.SAMN05444272_2383"/>
<organism evidence="2 3">
    <name type="scientific">Roseibium suaedae</name>
    <dbReference type="NCBI Taxonomy" id="735517"/>
    <lineage>
        <taxon>Bacteria</taxon>
        <taxon>Pseudomonadati</taxon>
        <taxon>Pseudomonadota</taxon>
        <taxon>Alphaproteobacteria</taxon>
        <taxon>Hyphomicrobiales</taxon>
        <taxon>Stappiaceae</taxon>
        <taxon>Roseibium</taxon>
    </lineage>
</organism>
<gene>
    <name evidence="2" type="ORF">SAMN05444272_2383</name>
</gene>
<dbReference type="InterPro" id="IPR041698">
    <property type="entry name" value="Methyltransf_25"/>
</dbReference>
<dbReference type="OrthoDB" id="7273451at2"/>
<proteinExistence type="predicted"/>
<keyword evidence="3" id="KW-1185">Reference proteome</keyword>
<accession>A0A1M7HZM3</accession>
<dbReference type="GO" id="GO:0032259">
    <property type="term" value="P:methylation"/>
    <property type="evidence" value="ECO:0007669"/>
    <property type="project" value="UniProtKB-KW"/>
</dbReference>
<sequence length="265" mass="28693">MSGFDPGWLFLREPADRLARSEDLAREAGSWLAAQGSALEVLDIGCGTGSTLRSLAPVFPQAARWILLDNDPALLEQARQLAGETVHVSFARHDLNDIAGLPLEGVSLLTASALFDLCSEGFCAQLVKRAASEGCAVYAALNYDGVMRWSVAHPLDQAVRAAFNRHQQTDKGFGTALGPDAASRLAVLLEAEGYRVRLAESPWVMGPGEADLQRSFLKGFRQPLMEIGELPETGIDDWLSFRLKAVHMPESRCEVGHLDLLALPA</sequence>
<protein>
    <submittedName>
        <fullName evidence="2">Methyltransferase domain-containing protein</fullName>
    </submittedName>
</protein>
<dbReference type="GO" id="GO:0008168">
    <property type="term" value="F:methyltransferase activity"/>
    <property type="evidence" value="ECO:0007669"/>
    <property type="project" value="UniProtKB-KW"/>
</dbReference>
<keyword evidence="2" id="KW-0489">Methyltransferase</keyword>
<dbReference type="Gene3D" id="3.40.50.150">
    <property type="entry name" value="Vaccinia Virus protein VP39"/>
    <property type="match status" value="1"/>
</dbReference>
<reference evidence="2 3" key="1">
    <citation type="submission" date="2016-11" db="EMBL/GenBank/DDBJ databases">
        <authorList>
            <person name="Jaros S."/>
            <person name="Januszkiewicz K."/>
            <person name="Wedrychowicz H."/>
        </authorList>
    </citation>
    <scope>NUCLEOTIDE SEQUENCE [LARGE SCALE GENOMIC DNA]</scope>
    <source>
        <strain evidence="2 3">DSM 22153</strain>
    </source>
</reference>
<feature type="domain" description="Methyltransferase" evidence="1">
    <location>
        <begin position="41"/>
        <end position="129"/>
    </location>
</feature>
<evidence type="ECO:0000313" key="2">
    <source>
        <dbReference type="EMBL" id="SHM33944.1"/>
    </source>
</evidence>
<dbReference type="Pfam" id="PF13649">
    <property type="entry name" value="Methyltransf_25"/>
    <property type="match status" value="1"/>
</dbReference>
<dbReference type="InterPro" id="IPR029063">
    <property type="entry name" value="SAM-dependent_MTases_sf"/>
</dbReference>
<dbReference type="EMBL" id="FRBW01000002">
    <property type="protein sequence ID" value="SHM33944.1"/>
    <property type="molecule type" value="Genomic_DNA"/>
</dbReference>
<evidence type="ECO:0000259" key="1">
    <source>
        <dbReference type="Pfam" id="PF13649"/>
    </source>
</evidence>
<evidence type="ECO:0000313" key="3">
    <source>
        <dbReference type="Proteomes" id="UP000186002"/>
    </source>
</evidence>